<dbReference type="InterPro" id="IPR003010">
    <property type="entry name" value="C-N_Hydrolase"/>
</dbReference>
<evidence type="ECO:0000313" key="3">
    <source>
        <dbReference type="Proteomes" id="UP000663400"/>
    </source>
</evidence>
<dbReference type="GO" id="GO:0016787">
    <property type="term" value="F:hydrolase activity"/>
    <property type="evidence" value="ECO:0007669"/>
    <property type="project" value="UniProtKB-KW"/>
</dbReference>
<accession>A0ABX7RF33</accession>
<keyword evidence="2" id="KW-0378">Hydrolase</keyword>
<dbReference type="PANTHER" id="PTHR23088:SF50">
    <property type="entry name" value="HYDROLASE YHCX"/>
    <property type="match status" value="1"/>
</dbReference>
<proteinExistence type="predicted"/>
<dbReference type="PANTHER" id="PTHR23088">
    <property type="entry name" value="NITRILASE-RELATED"/>
    <property type="match status" value="1"/>
</dbReference>
<dbReference type="Proteomes" id="UP000663400">
    <property type="component" value="Chromosome"/>
</dbReference>
<sequence>MKSEGTLKVAVAKYSVGAPDDFAAFAGKQARWLDEARQQGAQMAVLPEYLALELGAMFDEATRGDLHASLAALQAWHRPWLELFSRLARERHMHVVAGTFLLDLGRGRYRNRSYTFAPDGSHVWQDKLRLTGFEKSAGVIESGDELKVFETGPVRSAVSVCYDSEFPLPVRAQCEAGARLLVVPSCTDTQAGATRVRVGCLARALENRCFVAQSVTAGDAPWSPALDTNTGEAALIAPMDVGLPHDGMIVQTRGDQHWAVATLDFAALEASRAQAQVANDRDWASQYFPSVARAKVVRAVAA</sequence>
<organism evidence="2 3">
    <name type="scientific">Lysobacter arenosi</name>
    <dbReference type="NCBI Taxonomy" id="2795387"/>
    <lineage>
        <taxon>Bacteria</taxon>
        <taxon>Pseudomonadati</taxon>
        <taxon>Pseudomonadota</taxon>
        <taxon>Gammaproteobacteria</taxon>
        <taxon>Lysobacterales</taxon>
        <taxon>Lysobacteraceae</taxon>
        <taxon>Lysobacter</taxon>
    </lineage>
</organism>
<dbReference type="Gene3D" id="3.60.110.10">
    <property type="entry name" value="Carbon-nitrogen hydrolase"/>
    <property type="match status" value="1"/>
</dbReference>
<dbReference type="SUPFAM" id="SSF56317">
    <property type="entry name" value="Carbon-nitrogen hydrolase"/>
    <property type="match status" value="1"/>
</dbReference>
<dbReference type="EMBL" id="CP071517">
    <property type="protein sequence ID" value="QSX76650.1"/>
    <property type="molecule type" value="Genomic_DNA"/>
</dbReference>
<evidence type="ECO:0000313" key="2">
    <source>
        <dbReference type="EMBL" id="QSX76650.1"/>
    </source>
</evidence>
<feature type="domain" description="CN hydrolase" evidence="1">
    <location>
        <begin position="7"/>
        <end position="265"/>
    </location>
</feature>
<keyword evidence="3" id="KW-1185">Reference proteome</keyword>
<dbReference type="InterPro" id="IPR036526">
    <property type="entry name" value="C-N_Hydrolase_sf"/>
</dbReference>
<dbReference type="PROSITE" id="PS50263">
    <property type="entry name" value="CN_HYDROLASE"/>
    <property type="match status" value="1"/>
</dbReference>
<protein>
    <submittedName>
        <fullName evidence="2">Carbon-nitrogen hydrolase family protein</fullName>
    </submittedName>
</protein>
<dbReference type="CDD" id="cd07574">
    <property type="entry name" value="nitrilase_Rim1_like"/>
    <property type="match status" value="1"/>
</dbReference>
<evidence type="ECO:0000259" key="1">
    <source>
        <dbReference type="PROSITE" id="PS50263"/>
    </source>
</evidence>
<dbReference type="Pfam" id="PF00795">
    <property type="entry name" value="CN_hydrolase"/>
    <property type="match status" value="1"/>
</dbReference>
<name>A0ABX7RF33_9GAMM</name>
<reference evidence="2 3" key="1">
    <citation type="submission" date="2021-02" db="EMBL/GenBank/DDBJ databases">
        <title>Lysobacter arenosi sp. nov., isolated from soil of gangwondo yeongwol, south Korea.</title>
        <authorList>
            <person name="Kim K.R."/>
            <person name="Kim K.H."/>
            <person name="Jeon C.O."/>
        </authorList>
    </citation>
    <scope>NUCLEOTIDE SEQUENCE [LARGE SCALE GENOMIC DNA]</scope>
    <source>
        <strain evidence="2 3">R7</strain>
    </source>
</reference>
<gene>
    <name evidence="2" type="ORF">HIV01_001640</name>
</gene>